<dbReference type="InterPro" id="IPR036820">
    <property type="entry name" value="Archease_dom_sf"/>
</dbReference>
<reference evidence="7" key="1">
    <citation type="submission" date="2016-11" db="EMBL/GenBank/DDBJ databases">
        <authorList>
            <person name="Varghese N."/>
            <person name="Submissions S."/>
        </authorList>
    </citation>
    <scope>NUCLEOTIDE SEQUENCE [LARGE SCALE GENOMIC DNA]</scope>
    <source>
        <strain evidence="7">DSM 9756</strain>
    </source>
</reference>
<evidence type="ECO:0000256" key="3">
    <source>
        <dbReference type="ARBA" id="ARBA00022723"/>
    </source>
</evidence>
<keyword evidence="4" id="KW-0106">Calcium</keyword>
<dbReference type="GO" id="GO:0008033">
    <property type="term" value="P:tRNA processing"/>
    <property type="evidence" value="ECO:0007669"/>
    <property type="project" value="UniProtKB-KW"/>
</dbReference>
<dbReference type="OrthoDB" id="164090at2"/>
<dbReference type="Proteomes" id="UP000184076">
    <property type="component" value="Unassembled WGS sequence"/>
</dbReference>
<name>A0A1M4VCN9_9BACT</name>
<dbReference type="EMBL" id="FQVB01000006">
    <property type="protein sequence ID" value="SHE66764.1"/>
    <property type="molecule type" value="Genomic_DNA"/>
</dbReference>
<organism evidence="6 7">
    <name type="scientific">Desulfacinum infernum DSM 9756</name>
    <dbReference type="NCBI Taxonomy" id="1121391"/>
    <lineage>
        <taxon>Bacteria</taxon>
        <taxon>Pseudomonadati</taxon>
        <taxon>Thermodesulfobacteriota</taxon>
        <taxon>Syntrophobacteria</taxon>
        <taxon>Syntrophobacterales</taxon>
        <taxon>Syntrophobacteraceae</taxon>
        <taxon>Desulfacinum</taxon>
    </lineage>
</organism>
<dbReference type="PANTHER" id="PTHR12682:SF11">
    <property type="entry name" value="PROTEIN ARCHEASE"/>
    <property type="match status" value="1"/>
</dbReference>
<dbReference type="InterPro" id="IPR002804">
    <property type="entry name" value="Archease"/>
</dbReference>
<evidence type="ECO:0000256" key="2">
    <source>
        <dbReference type="ARBA" id="ARBA00022694"/>
    </source>
</evidence>
<dbReference type="Pfam" id="PF01951">
    <property type="entry name" value="Archease"/>
    <property type="match status" value="1"/>
</dbReference>
<dbReference type="GO" id="GO:0046872">
    <property type="term" value="F:metal ion binding"/>
    <property type="evidence" value="ECO:0007669"/>
    <property type="project" value="UniProtKB-KW"/>
</dbReference>
<protein>
    <submittedName>
        <fullName evidence="6">Archease family protein</fullName>
    </submittedName>
</protein>
<dbReference type="STRING" id="1121391.SAMN02745206_00627"/>
<sequence length="148" mass="16760">MEGKMKIEAGGYELLNHTADAGFRVRARSLEELFQVAAHAFYDLMVDRATVEEREHRDVVVDASELDDLLVVWLSELLFLFETEGFLGRSAQVSLERGAGWTLHGRIGGEGLDPDRHEVQLVYKAVTYHGLKVERLEDGWEAQVIFDV</sequence>
<dbReference type="AlphaFoldDB" id="A0A1M4VCN9"/>
<keyword evidence="3" id="KW-0479">Metal-binding</keyword>
<dbReference type="Gene3D" id="3.55.10.10">
    <property type="entry name" value="Archease domain"/>
    <property type="match status" value="1"/>
</dbReference>
<evidence type="ECO:0000259" key="5">
    <source>
        <dbReference type="Pfam" id="PF01951"/>
    </source>
</evidence>
<keyword evidence="2" id="KW-0819">tRNA processing</keyword>
<evidence type="ECO:0000256" key="1">
    <source>
        <dbReference type="ARBA" id="ARBA00007963"/>
    </source>
</evidence>
<feature type="domain" description="Archease" evidence="5">
    <location>
        <begin position="12"/>
        <end position="148"/>
    </location>
</feature>
<keyword evidence="7" id="KW-1185">Reference proteome</keyword>
<accession>A0A1M4VCN9</accession>
<evidence type="ECO:0000256" key="4">
    <source>
        <dbReference type="ARBA" id="ARBA00022837"/>
    </source>
</evidence>
<dbReference type="SUPFAM" id="SSF69819">
    <property type="entry name" value="MTH1598-like"/>
    <property type="match status" value="1"/>
</dbReference>
<evidence type="ECO:0000313" key="7">
    <source>
        <dbReference type="Proteomes" id="UP000184076"/>
    </source>
</evidence>
<dbReference type="PANTHER" id="PTHR12682">
    <property type="entry name" value="ARCHEASE"/>
    <property type="match status" value="1"/>
</dbReference>
<dbReference type="InterPro" id="IPR023572">
    <property type="entry name" value="Archease_dom"/>
</dbReference>
<proteinExistence type="inferred from homology"/>
<evidence type="ECO:0000313" key="6">
    <source>
        <dbReference type="EMBL" id="SHE66764.1"/>
    </source>
</evidence>
<comment type="similarity">
    <text evidence="1">Belongs to the archease family.</text>
</comment>
<gene>
    <name evidence="6" type="ORF">SAMN02745206_00627</name>
</gene>